<dbReference type="FunFam" id="3.40.50.10480:FF:000005">
    <property type="entry name" value="Similar to RNA processing factor 1"/>
    <property type="match status" value="1"/>
</dbReference>
<comment type="caution">
    <text evidence="3">The sequence shown here is derived from an EMBL/GenBank/DDBJ whole genome shotgun (WGS) entry which is preliminary data.</text>
</comment>
<dbReference type="OrthoDB" id="264354at2759"/>
<dbReference type="PROSITE" id="PS50833">
    <property type="entry name" value="BRIX"/>
    <property type="match status" value="1"/>
</dbReference>
<dbReference type="SUPFAM" id="SSF52954">
    <property type="entry name" value="Class II aaRS ABD-related"/>
    <property type="match status" value="1"/>
</dbReference>
<dbReference type="AlphaFoldDB" id="A0A232LTT1"/>
<name>A0A232LTT1_9EURO</name>
<dbReference type="GO" id="GO:0000466">
    <property type="term" value="P:maturation of 5.8S rRNA from tricistronic rRNA transcript (SSU-rRNA, 5.8S rRNA, LSU-rRNA)"/>
    <property type="evidence" value="ECO:0007669"/>
    <property type="project" value="EnsemblFungi"/>
</dbReference>
<dbReference type="EMBL" id="NPHW01004865">
    <property type="protein sequence ID" value="OXV07428.1"/>
    <property type="molecule type" value="Genomic_DNA"/>
</dbReference>
<feature type="compositionally biased region" description="Basic and acidic residues" evidence="1">
    <location>
        <begin position="16"/>
        <end position="41"/>
    </location>
</feature>
<evidence type="ECO:0000256" key="1">
    <source>
        <dbReference type="SAM" id="MobiDB-lite"/>
    </source>
</evidence>
<dbReference type="PANTHER" id="PTHR22734">
    <property type="entry name" value="U3 SMALL NUCLEOLAR RIBONUCLEOPROTEIN PROTEIN IMP4"/>
    <property type="match status" value="1"/>
</dbReference>
<dbReference type="GO" id="GO:0000463">
    <property type="term" value="P:maturation of LSU-rRNA from tricistronic rRNA transcript (SSU-rRNA, 5.8S rRNA, LSU-rRNA)"/>
    <property type="evidence" value="ECO:0007669"/>
    <property type="project" value="EnsemblFungi"/>
</dbReference>
<dbReference type="GO" id="GO:0000055">
    <property type="term" value="P:ribosomal large subunit export from nucleus"/>
    <property type="evidence" value="ECO:0007669"/>
    <property type="project" value="EnsemblFungi"/>
</dbReference>
<dbReference type="Pfam" id="PF04427">
    <property type="entry name" value="Brix"/>
    <property type="match status" value="1"/>
</dbReference>
<evidence type="ECO:0000259" key="2">
    <source>
        <dbReference type="PROSITE" id="PS50833"/>
    </source>
</evidence>
<evidence type="ECO:0000313" key="3">
    <source>
        <dbReference type="EMBL" id="OXV07428.1"/>
    </source>
</evidence>
<accession>A0A232LTT1</accession>
<dbReference type="PANTHER" id="PTHR22734:SF3">
    <property type="entry name" value="RIBOSOME PRODUCTION FACTOR 1"/>
    <property type="match status" value="1"/>
</dbReference>
<protein>
    <recommendedName>
        <fullName evidence="2">Brix domain-containing protein</fullName>
    </recommendedName>
</protein>
<dbReference type="GO" id="GO:0042134">
    <property type="term" value="F:rRNA primary transcript binding"/>
    <property type="evidence" value="ECO:0007669"/>
    <property type="project" value="EnsemblFungi"/>
</dbReference>
<keyword evidence="4" id="KW-1185">Reference proteome</keyword>
<feature type="domain" description="Brix" evidence="2">
    <location>
        <begin position="150"/>
        <end position="358"/>
    </location>
</feature>
<gene>
    <name evidence="3" type="ORF">Egran_04807</name>
</gene>
<proteinExistence type="predicted"/>
<feature type="compositionally biased region" description="Acidic residues" evidence="1">
    <location>
        <begin position="96"/>
        <end position="115"/>
    </location>
</feature>
<dbReference type="Gene3D" id="3.40.50.10480">
    <property type="entry name" value="Probable brix-domain ribosomal biogenesis protein"/>
    <property type="match status" value="1"/>
</dbReference>
<dbReference type="Proteomes" id="UP000243515">
    <property type="component" value="Unassembled WGS sequence"/>
</dbReference>
<feature type="compositionally biased region" description="Basic and acidic residues" evidence="1">
    <location>
        <begin position="75"/>
        <end position="85"/>
    </location>
</feature>
<dbReference type="InterPro" id="IPR007109">
    <property type="entry name" value="Brix"/>
</dbReference>
<dbReference type="GO" id="GO:0005730">
    <property type="term" value="C:nucleolus"/>
    <property type="evidence" value="ECO:0007669"/>
    <property type="project" value="EnsemblFungi"/>
</dbReference>
<evidence type="ECO:0000313" key="4">
    <source>
        <dbReference type="Proteomes" id="UP000243515"/>
    </source>
</evidence>
<dbReference type="SMART" id="SM00879">
    <property type="entry name" value="Brix"/>
    <property type="match status" value="1"/>
</dbReference>
<reference evidence="3 4" key="1">
    <citation type="journal article" date="2015" name="Environ. Microbiol.">
        <title>Metagenome sequence of Elaphomyces granulatus from sporocarp tissue reveals Ascomycota ectomycorrhizal fingerprints of genome expansion and a Proteobacteria-rich microbiome.</title>
        <authorList>
            <person name="Quandt C.A."/>
            <person name="Kohler A."/>
            <person name="Hesse C.N."/>
            <person name="Sharpton T.J."/>
            <person name="Martin F."/>
            <person name="Spatafora J.W."/>
        </authorList>
    </citation>
    <scope>NUCLEOTIDE SEQUENCE [LARGE SCALE GENOMIC DNA]</scope>
    <source>
        <strain evidence="3 4">OSC145934</strain>
    </source>
</reference>
<dbReference type="GO" id="GO:0030687">
    <property type="term" value="C:preribosome, large subunit precursor"/>
    <property type="evidence" value="ECO:0007669"/>
    <property type="project" value="EnsemblFungi"/>
</dbReference>
<feature type="region of interest" description="Disordered" evidence="1">
    <location>
        <begin position="1"/>
        <end position="132"/>
    </location>
</feature>
<dbReference type="InterPro" id="IPR044281">
    <property type="entry name" value="IMP4/RPF1"/>
</dbReference>
<feature type="compositionally biased region" description="Basic and acidic residues" evidence="1">
    <location>
        <begin position="57"/>
        <end position="68"/>
    </location>
</feature>
<organism evidence="3 4">
    <name type="scientific">Elaphomyces granulatus</name>
    <dbReference type="NCBI Taxonomy" id="519963"/>
    <lineage>
        <taxon>Eukaryota</taxon>
        <taxon>Fungi</taxon>
        <taxon>Dikarya</taxon>
        <taxon>Ascomycota</taxon>
        <taxon>Pezizomycotina</taxon>
        <taxon>Eurotiomycetes</taxon>
        <taxon>Eurotiomycetidae</taxon>
        <taxon>Eurotiales</taxon>
        <taxon>Elaphomycetaceae</taxon>
        <taxon>Elaphomyces</taxon>
    </lineage>
</organism>
<sequence>MTSITKSKNKNHRQKAWIERKRSEGRTKREARFTRKREESQNPKLRLKRLAKNKPITIEDKRIWPEKEEVSEETEGGKGTEEKEAAPNSYDQQENVSDDDDADSWLENSDEESNSDMETSQKPIRTPDAKLNPATSSKLAALLPEIPINSEPCILITTSRHSTLHKKAEALTELFPNSTYIPRSGNRFSHDFSVHKIAHFASNRGYTALLILMEDQKKPSGLTVITLPSGPALHFSIKTWIDGKIIPGHGRPTDHIPELILNNFSTTLGQFVATVFQGLFPTQPEVVGRQVVTIHNQRDYMFLRRHRYMFGDKRPTERSITGVDGRPIAGVEDLKVRLQEIGPRLTLRLRRVEKGIQRSSEGQIWEWKPKLEKKRTVFQL</sequence>